<reference evidence="2" key="1">
    <citation type="submission" date="2020-08" db="EMBL/GenBank/DDBJ databases">
        <title>Lacibacter sp. S13-6-6 genome sequencing.</title>
        <authorList>
            <person name="Jin L."/>
        </authorList>
    </citation>
    <scope>NUCLEOTIDE SEQUENCE [LARGE SCALE GENOMIC DNA]</scope>
    <source>
        <strain evidence="2">S13-6-6</strain>
    </source>
</reference>
<dbReference type="EMBL" id="CP060007">
    <property type="protein sequence ID" value="QNA45568.1"/>
    <property type="molecule type" value="Genomic_DNA"/>
</dbReference>
<evidence type="ECO:0000313" key="1">
    <source>
        <dbReference type="EMBL" id="QNA45568.1"/>
    </source>
</evidence>
<protein>
    <submittedName>
        <fullName evidence="1">Uncharacterized protein</fullName>
    </submittedName>
</protein>
<organism evidence="1 2">
    <name type="scientific">Lacibacter sediminis</name>
    <dbReference type="NCBI Taxonomy" id="2760713"/>
    <lineage>
        <taxon>Bacteria</taxon>
        <taxon>Pseudomonadati</taxon>
        <taxon>Bacteroidota</taxon>
        <taxon>Chitinophagia</taxon>
        <taxon>Chitinophagales</taxon>
        <taxon>Chitinophagaceae</taxon>
        <taxon>Lacibacter</taxon>
    </lineage>
</organism>
<proteinExistence type="predicted"/>
<dbReference type="KEGG" id="lacs:H4075_05020"/>
<accession>A0A7G5XJB5</accession>
<gene>
    <name evidence="1" type="ORF">H4075_05020</name>
</gene>
<sequence>MKLNKEWHLQHAMPVNATLEERIAWHIEHAKYCSCREMPEKIKEEIKKRKKKTASA</sequence>
<name>A0A7G5XJB5_9BACT</name>
<evidence type="ECO:0000313" key="2">
    <source>
        <dbReference type="Proteomes" id="UP000515344"/>
    </source>
</evidence>
<dbReference type="Proteomes" id="UP000515344">
    <property type="component" value="Chromosome"/>
</dbReference>
<keyword evidence="2" id="KW-1185">Reference proteome</keyword>
<dbReference type="AlphaFoldDB" id="A0A7G5XJB5"/>
<dbReference type="RefSeq" id="WP_182804738.1">
    <property type="nucleotide sequence ID" value="NZ_CP060007.1"/>
</dbReference>